<protein>
    <submittedName>
        <fullName evidence="3">Uncharacterized protein</fullName>
    </submittedName>
</protein>
<evidence type="ECO:0000313" key="2">
    <source>
        <dbReference type="Proteomes" id="UP000887566"/>
    </source>
</evidence>
<evidence type="ECO:0000256" key="1">
    <source>
        <dbReference type="SAM" id="MobiDB-lite"/>
    </source>
</evidence>
<keyword evidence="2" id="KW-1185">Reference proteome</keyword>
<name>A0A914X3X4_9BILA</name>
<dbReference type="AlphaFoldDB" id="A0A914X3X4"/>
<feature type="region of interest" description="Disordered" evidence="1">
    <location>
        <begin position="1"/>
        <end position="39"/>
    </location>
</feature>
<feature type="compositionally biased region" description="Basic and acidic residues" evidence="1">
    <location>
        <begin position="8"/>
        <end position="39"/>
    </location>
</feature>
<dbReference type="WBParaSite" id="PSAMB.scaffold592size46416.g7156.t1">
    <property type="protein sequence ID" value="PSAMB.scaffold592size46416.g7156.t1"/>
    <property type="gene ID" value="PSAMB.scaffold592size46416.g7156"/>
</dbReference>
<organism evidence="2 3">
    <name type="scientific">Plectus sambesii</name>
    <dbReference type="NCBI Taxonomy" id="2011161"/>
    <lineage>
        <taxon>Eukaryota</taxon>
        <taxon>Metazoa</taxon>
        <taxon>Ecdysozoa</taxon>
        <taxon>Nematoda</taxon>
        <taxon>Chromadorea</taxon>
        <taxon>Plectida</taxon>
        <taxon>Plectina</taxon>
        <taxon>Plectoidea</taxon>
        <taxon>Plectidae</taxon>
        <taxon>Plectus</taxon>
    </lineage>
</organism>
<evidence type="ECO:0000313" key="3">
    <source>
        <dbReference type="WBParaSite" id="PSAMB.scaffold592size46416.g7156.t1"/>
    </source>
</evidence>
<proteinExistence type="predicted"/>
<dbReference type="Proteomes" id="UP000887566">
    <property type="component" value="Unplaced"/>
</dbReference>
<reference evidence="3" key="1">
    <citation type="submission" date="2022-11" db="UniProtKB">
        <authorList>
            <consortium name="WormBaseParasite"/>
        </authorList>
    </citation>
    <scope>IDENTIFICATION</scope>
</reference>
<accession>A0A914X3X4</accession>
<sequence>MFISQLLGDKDGREEQAEDSMAGRHEETSVHREALGGREDPLLQLEEKKVTEEARKLPLDINVVAEALQEEQRAVRAVEDSVVHPISEEQL</sequence>